<dbReference type="SUPFAM" id="SSF52540">
    <property type="entry name" value="P-loop containing nucleoside triphosphate hydrolases"/>
    <property type="match status" value="2"/>
</dbReference>
<feature type="compositionally biased region" description="Basic residues" evidence="9">
    <location>
        <begin position="132"/>
        <end position="143"/>
    </location>
</feature>
<dbReference type="PROSITE" id="PS51194">
    <property type="entry name" value="HELICASE_CTER"/>
    <property type="match status" value="1"/>
</dbReference>
<evidence type="ECO:0000256" key="5">
    <source>
        <dbReference type="ARBA" id="ARBA00022806"/>
    </source>
</evidence>
<evidence type="ECO:0000256" key="3">
    <source>
        <dbReference type="ARBA" id="ARBA00022771"/>
    </source>
</evidence>
<dbReference type="Pfam" id="PF00271">
    <property type="entry name" value="Helicase_C"/>
    <property type="match status" value="1"/>
</dbReference>
<dbReference type="InterPro" id="IPR000330">
    <property type="entry name" value="SNF2_N"/>
</dbReference>
<keyword evidence="6" id="KW-0862">Zinc</keyword>
<dbReference type="PROSITE" id="PS50089">
    <property type="entry name" value="ZF_RING_2"/>
    <property type="match status" value="1"/>
</dbReference>
<dbReference type="PROSITE" id="PS00518">
    <property type="entry name" value="ZF_RING_1"/>
    <property type="match status" value="1"/>
</dbReference>
<keyword evidence="5" id="KW-0347">Helicase</keyword>
<evidence type="ECO:0000259" key="11">
    <source>
        <dbReference type="PROSITE" id="PS51192"/>
    </source>
</evidence>
<keyword evidence="4 13" id="KW-0378">Hydrolase</keyword>
<feature type="region of interest" description="Disordered" evidence="9">
    <location>
        <begin position="87"/>
        <end position="151"/>
    </location>
</feature>
<dbReference type="InterPro" id="IPR001650">
    <property type="entry name" value="Helicase_C-like"/>
</dbReference>
<accession>A0A9P8K8U1</accession>
<gene>
    <name evidence="13" type="ORF">KCV03_g4421</name>
</gene>
<feature type="non-terminal residue" evidence="13">
    <location>
        <position position="1"/>
    </location>
</feature>
<keyword evidence="3 8" id="KW-0863">Zinc-finger</keyword>
<evidence type="ECO:0000256" key="9">
    <source>
        <dbReference type="SAM" id="MobiDB-lite"/>
    </source>
</evidence>
<dbReference type="GO" id="GO:0008270">
    <property type="term" value="F:zinc ion binding"/>
    <property type="evidence" value="ECO:0007669"/>
    <property type="project" value="UniProtKB-KW"/>
</dbReference>
<dbReference type="GO" id="GO:0005524">
    <property type="term" value="F:ATP binding"/>
    <property type="evidence" value="ECO:0007669"/>
    <property type="project" value="UniProtKB-KW"/>
</dbReference>
<dbReference type="GO" id="GO:0005634">
    <property type="term" value="C:nucleus"/>
    <property type="evidence" value="ECO:0007669"/>
    <property type="project" value="TreeGrafter"/>
</dbReference>
<comment type="caution">
    <text evidence="13">The sequence shown here is derived from an EMBL/GenBank/DDBJ whole genome shotgun (WGS) entry which is preliminary data.</text>
</comment>
<evidence type="ECO:0000256" key="2">
    <source>
        <dbReference type="ARBA" id="ARBA00022741"/>
    </source>
</evidence>
<dbReference type="OrthoDB" id="448448at2759"/>
<dbReference type="SMART" id="SM00490">
    <property type="entry name" value="HELICc"/>
    <property type="match status" value="1"/>
</dbReference>
<dbReference type="InterPro" id="IPR014001">
    <property type="entry name" value="Helicase_ATP-bd"/>
</dbReference>
<reference evidence="13" key="2">
    <citation type="submission" date="2021-08" db="EMBL/GenBank/DDBJ databases">
        <authorList>
            <person name="Gostincar C."/>
            <person name="Sun X."/>
            <person name="Song Z."/>
            <person name="Gunde-Cimerman N."/>
        </authorList>
    </citation>
    <scope>NUCLEOTIDE SEQUENCE</scope>
    <source>
        <strain evidence="13">EXF-8016</strain>
    </source>
</reference>
<organism evidence="13 14">
    <name type="scientific">Aureobasidium melanogenum</name>
    <name type="common">Aureobasidium pullulans var. melanogenum</name>
    <dbReference type="NCBI Taxonomy" id="46634"/>
    <lineage>
        <taxon>Eukaryota</taxon>
        <taxon>Fungi</taxon>
        <taxon>Dikarya</taxon>
        <taxon>Ascomycota</taxon>
        <taxon>Pezizomycotina</taxon>
        <taxon>Dothideomycetes</taxon>
        <taxon>Dothideomycetidae</taxon>
        <taxon>Dothideales</taxon>
        <taxon>Saccotheciaceae</taxon>
        <taxon>Aureobasidium</taxon>
    </lineage>
</organism>
<keyword evidence="2" id="KW-0547">Nucleotide-binding</keyword>
<dbReference type="PANTHER" id="PTHR45626:SF17">
    <property type="entry name" value="HELICASE-LIKE TRANSCRIPTION FACTOR"/>
    <property type="match status" value="1"/>
</dbReference>
<dbReference type="EMBL" id="JAHFYH010000026">
    <property type="protein sequence ID" value="KAH0223196.1"/>
    <property type="molecule type" value="Genomic_DNA"/>
</dbReference>
<dbReference type="InterPro" id="IPR049730">
    <property type="entry name" value="SNF2/RAD54-like_C"/>
</dbReference>
<sequence length="967" mass="110106">MEIQSEEDQALHQQQQEFIAQLQVESDRLQVEQESFEDIEWRYLEAKKAIKIVFQDGTVTPEEKKLFQELHDQYAARVSKNGIEQIMAENAPSNRKRRRRSPSRSPSPLFEPQDKPDLDGPVKSRKISASSKKTRCKTRKRSSQRSDLAERDKKVKKILRRLIAEAPPEKKQAAHKDSARVLNAINQIGPDSIEYLGNGEWSVEGMRTAVKTHQLIHAGWMIERETSTEGPEGGILGDKMGLGKTVCALVSMILAKRSLGSEEPKTNLVVVLTGLRDQWMNEAAMHTVESTSDNPTGLGQIHAFNPKTGFDAEMRQFRKADVVFVTYPELCSAFKNVKYPPDLSEEEKDEYFDDHIRPGLPAIFQYKFRAVYLDEGHQIRNSGTGAAMACQKLMSESRWVLTGTPMTNDPTDLYSVFKFIRHPKVFKLTQKEFNVYYRGSGSNRAKSMNDKTGFNFEWVATLVFESTRSWTYQDELFGRLLTNIPDPIFFDLCKDLSAPEKIIYSTVRKRLKKLAVDRSKDPNATKAHKFVDGLLMRLRQMTGHVLLIHPAIFRKLTDEDVDLIERKICEHAQQTLDPRANDYIVAVRELQKGNACVACGLQADDLQWAACNHAYCHDCLGDQEDLFVEQDKTCERCKRPVYPLVDEAEHEKNEKPRWLNKNGKVIPSTKSAEVVDLLRAWRDPVTGDPSAKAVVFTTFKDALKLLADTFKEQKWKFSMLRADMKPHERTESIKKFNEDPETFIMLATNGVGGAGLNLTAAGYLINYDQYFNESTELQAIGRIVHSMLYQIPITSEEYILAHDLSSTYAVSTAQKNSIHSQDELANDLHTQYQILIEGLEAEHKKKETALLDKIQTAETRYQELESKYQKDFHKLKNKSTKHISKPHRVENAIAVPDNNTELATDNTTKTSESPFQSVSSSVVDFDELCSICRSRHLQKVAARSGAFMTFEESCELTFGGFLDWEMP</sequence>
<dbReference type="InterPro" id="IPR050628">
    <property type="entry name" value="SNF2_RAD54_helicase_TF"/>
</dbReference>
<dbReference type="InterPro" id="IPR038718">
    <property type="entry name" value="SNF2-like_sf"/>
</dbReference>
<dbReference type="Gene3D" id="3.40.50.300">
    <property type="entry name" value="P-loop containing nucleotide triphosphate hydrolases"/>
    <property type="match status" value="1"/>
</dbReference>
<dbReference type="SMART" id="SM00487">
    <property type="entry name" value="DEXDc"/>
    <property type="match status" value="1"/>
</dbReference>
<dbReference type="PANTHER" id="PTHR45626">
    <property type="entry name" value="TRANSCRIPTION TERMINATION FACTOR 2-RELATED"/>
    <property type="match status" value="1"/>
</dbReference>
<evidence type="ECO:0000256" key="4">
    <source>
        <dbReference type="ARBA" id="ARBA00022801"/>
    </source>
</evidence>
<feature type="domain" description="RING-type" evidence="10">
    <location>
        <begin position="596"/>
        <end position="638"/>
    </location>
</feature>
<dbReference type="PROSITE" id="PS51192">
    <property type="entry name" value="HELICASE_ATP_BIND_1"/>
    <property type="match status" value="1"/>
</dbReference>
<keyword evidence="7" id="KW-0067">ATP-binding</keyword>
<evidence type="ECO:0000256" key="1">
    <source>
        <dbReference type="ARBA" id="ARBA00022723"/>
    </source>
</evidence>
<dbReference type="GO" id="GO:0016787">
    <property type="term" value="F:hydrolase activity"/>
    <property type="evidence" value="ECO:0007669"/>
    <property type="project" value="UniProtKB-KW"/>
</dbReference>
<reference evidence="13" key="1">
    <citation type="journal article" date="2021" name="J Fungi (Basel)">
        <title>Virulence traits and population genomics of the black yeast Aureobasidium melanogenum.</title>
        <authorList>
            <person name="Cernosa A."/>
            <person name="Sun X."/>
            <person name="Gostincar C."/>
            <person name="Fang C."/>
            <person name="Gunde-Cimerman N."/>
            <person name="Song Z."/>
        </authorList>
    </citation>
    <scope>NUCLEOTIDE SEQUENCE</scope>
    <source>
        <strain evidence="13">EXF-8016</strain>
    </source>
</reference>
<feature type="domain" description="Helicase ATP-binding" evidence="11">
    <location>
        <begin position="225"/>
        <end position="423"/>
    </location>
</feature>
<dbReference type="Pfam" id="PF00176">
    <property type="entry name" value="SNF2-rel_dom"/>
    <property type="match status" value="1"/>
</dbReference>
<name>A0A9P8K8U1_AURME</name>
<dbReference type="Proteomes" id="UP000767238">
    <property type="component" value="Unassembled WGS sequence"/>
</dbReference>
<dbReference type="InterPro" id="IPR027417">
    <property type="entry name" value="P-loop_NTPase"/>
</dbReference>
<protein>
    <submittedName>
        <fullName evidence="13">P-loop containing nucleoside triphosphate hydrolase protein</fullName>
    </submittedName>
</protein>
<evidence type="ECO:0000313" key="13">
    <source>
        <dbReference type="EMBL" id="KAH0223196.1"/>
    </source>
</evidence>
<dbReference type="CDD" id="cd18793">
    <property type="entry name" value="SF2_C_SNF"/>
    <property type="match status" value="1"/>
</dbReference>
<dbReference type="GO" id="GO:0004386">
    <property type="term" value="F:helicase activity"/>
    <property type="evidence" value="ECO:0007669"/>
    <property type="project" value="UniProtKB-KW"/>
</dbReference>
<keyword evidence="1" id="KW-0479">Metal-binding</keyword>
<evidence type="ECO:0000313" key="14">
    <source>
        <dbReference type="Proteomes" id="UP000767238"/>
    </source>
</evidence>
<dbReference type="AlphaFoldDB" id="A0A9P8K8U1"/>
<feature type="compositionally biased region" description="Basic and acidic residues" evidence="9">
    <location>
        <begin position="112"/>
        <end position="122"/>
    </location>
</feature>
<evidence type="ECO:0000256" key="7">
    <source>
        <dbReference type="ARBA" id="ARBA00022840"/>
    </source>
</evidence>
<evidence type="ECO:0000259" key="12">
    <source>
        <dbReference type="PROSITE" id="PS51194"/>
    </source>
</evidence>
<dbReference type="InterPro" id="IPR001841">
    <property type="entry name" value="Znf_RING"/>
</dbReference>
<evidence type="ECO:0000256" key="6">
    <source>
        <dbReference type="ARBA" id="ARBA00022833"/>
    </source>
</evidence>
<dbReference type="InterPro" id="IPR017907">
    <property type="entry name" value="Znf_RING_CS"/>
</dbReference>
<evidence type="ECO:0000259" key="10">
    <source>
        <dbReference type="PROSITE" id="PS50089"/>
    </source>
</evidence>
<dbReference type="Gene3D" id="3.40.50.10810">
    <property type="entry name" value="Tandem AAA-ATPase domain"/>
    <property type="match status" value="1"/>
</dbReference>
<proteinExistence type="predicted"/>
<feature type="domain" description="Helicase C-terminal" evidence="12">
    <location>
        <begin position="673"/>
        <end position="854"/>
    </location>
</feature>
<dbReference type="GO" id="GO:0006281">
    <property type="term" value="P:DNA repair"/>
    <property type="evidence" value="ECO:0007669"/>
    <property type="project" value="TreeGrafter"/>
</dbReference>
<dbReference type="GO" id="GO:0008094">
    <property type="term" value="F:ATP-dependent activity, acting on DNA"/>
    <property type="evidence" value="ECO:0007669"/>
    <property type="project" value="TreeGrafter"/>
</dbReference>
<evidence type="ECO:0000256" key="8">
    <source>
        <dbReference type="PROSITE-ProRule" id="PRU00175"/>
    </source>
</evidence>